<evidence type="ECO:0000313" key="2">
    <source>
        <dbReference type="Proteomes" id="UP001165575"/>
    </source>
</evidence>
<dbReference type="EMBL" id="JANIDX010000005">
    <property type="protein sequence ID" value="MCX5619920.1"/>
    <property type="molecule type" value="Genomic_DNA"/>
</dbReference>
<dbReference type="Pfam" id="PF04985">
    <property type="entry name" value="Phage_tube"/>
    <property type="match status" value="1"/>
</dbReference>
<name>A0ABT3WP70_9PROT</name>
<dbReference type="Proteomes" id="UP001165575">
    <property type="component" value="Unassembled WGS sequence"/>
</dbReference>
<organism evidence="1 2">
    <name type="scientific">Bombella pollinis</name>
    <dbReference type="NCBI Taxonomy" id="2967337"/>
    <lineage>
        <taxon>Bacteria</taxon>
        <taxon>Pseudomonadati</taxon>
        <taxon>Pseudomonadota</taxon>
        <taxon>Alphaproteobacteria</taxon>
        <taxon>Acetobacterales</taxon>
        <taxon>Acetobacteraceae</taxon>
        <taxon>Bombella</taxon>
    </lineage>
</organism>
<proteinExistence type="predicted"/>
<reference evidence="1 2" key="1">
    <citation type="submission" date="2022-07" db="EMBL/GenBank/DDBJ databases">
        <title>Bombella genomes.</title>
        <authorList>
            <person name="Harer L."/>
            <person name="Styblova S."/>
            <person name="Ehrmann M."/>
        </authorList>
    </citation>
    <scope>NUCLEOTIDE SEQUENCE [LARGE SCALE GENOMIC DNA]</scope>
    <source>
        <strain evidence="1 2">TMW 2.2556</strain>
    </source>
</reference>
<dbReference type="NCBIfam" id="TIGR01611">
    <property type="entry name" value="tail_tube"/>
    <property type="match status" value="1"/>
</dbReference>
<evidence type="ECO:0000313" key="1">
    <source>
        <dbReference type="EMBL" id="MCX5619920.1"/>
    </source>
</evidence>
<accession>A0ABT3WP70</accession>
<dbReference type="RefSeq" id="WP_266137747.1">
    <property type="nucleotide sequence ID" value="NZ_JANIDX010000005.1"/>
</dbReference>
<gene>
    <name evidence="1" type="ORF">NQF89_05725</name>
</gene>
<sequence length="168" mass="18313">MALRRVLKNVNLFFAGNSFAGEVVEVNLPKLKVKTEEFRGGGMDAPVDITQGMEKLTTDFSVKEFSPLLLGSASPREGADQSFIMRGALEDWDGTVSPMVVIMRGKVTEMDRGSMKPGGEAQVKISMTLDYYSEEIGGEMVTEVDVMNMTYLTNGKDALADIRSALGM</sequence>
<dbReference type="InterPro" id="IPR006498">
    <property type="entry name" value="Tail_tube"/>
</dbReference>
<protein>
    <submittedName>
        <fullName evidence="1">Phage major tail tube protein</fullName>
    </submittedName>
</protein>
<comment type="caution">
    <text evidence="1">The sequence shown here is derived from an EMBL/GenBank/DDBJ whole genome shotgun (WGS) entry which is preliminary data.</text>
</comment>
<keyword evidence="2" id="KW-1185">Reference proteome</keyword>